<dbReference type="PRINTS" id="PR00032">
    <property type="entry name" value="HTHARAC"/>
</dbReference>
<sequence length="319" mass="35147">MAIILSITGSDGTGGSGIQADIKTISVLGGHPVSAITSVTMQNTLGIQAVYDLPAETVRGQIEAIINDVQLDTVHIGLVRNAETLAVVVETLQKYRPKFVVYDPVVTASNGDKLLSDDVVALIRRRLLPLCSVVVLRKRDETKFAAREMAEGTRIIVLDNPQEHGYSNIFSSALAVYLNKDKTIDNAIARAKEYANTFAKQEGDLTGRSAQLYNEFLTAVQQHHATNRDVAFYADCLNVSPTYLSQVTHKVSGKNPKNIIDQALTETISNRLSSTVLTIQEVAYGFKFRSQAQFTKYFKKQTGLTPSEFRRTLTPHKEK</sequence>
<dbReference type="AlphaFoldDB" id="A0A096ACR6"/>
<dbReference type="Gene3D" id="3.40.1190.20">
    <property type="match status" value="1"/>
</dbReference>
<organism evidence="5 6">
    <name type="scientific">Prevotella bivia DNF00320</name>
    <dbReference type="NCBI Taxonomy" id="1401068"/>
    <lineage>
        <taxon>Bacteria</taxon>
        <taxon>Pseudomonadati</taxon>
        <taxon>Bacteroidota</taxon>
        <taxon>Bacteroidia</taxon>
        <taxon>Bacteroidales</taxon>
        <taxon>Prevotellaceae</taxon>
        <taxon>Prevotella</taxon>
    </lineage>
</organism>
<comment type="caution">
    <text evidence="5">The sequence shown here is derived from an EMBL/GenBank/DDBJ whole genome shotgun (WGS) entry which is preliminary data.</text>
</comment>
<dbReference type="GO" id="GO:0043565">
    <property type="term" value="F:sequence-specific DNA binding"/>
    <property type="evidence" value="ECO:0007669"/>
    <property type="project" value="InterPro"/>
</dbReference>
<dbReference type="PANTHER" id="PTHR20858">
    <property type="entry name" value="PHOSPHOMETHYLPYRIMIDINE KINASE"/>
    <property type="match status" value="1"/>
</dbReference>
<dbReference type="Pfam" id="PF12833">
    <property type="entry name" value="HTH_18"/>
    <property type="match status" value="1"/>
</dbReference>
<evidence type="ECO:0000313" key="6">
    <source>
        <dbReference type="Proteomes" id="UP000029525"/>
    </source>
</evidence>
<dbReference type="PROSITE" id="PS01124">
    <property type="entry name" value="HTH_ARAC_FAMILY_2"/>
    <property type="match status" value="1"/>
</dbReference>
<keyword evidence="1" id="KW-0805">Transcription regulation</keyword>
<dbReference type="EMBL" id="JRNQ01000025">
    <property type="protein sequence ID" value="KGF44888.1"/>
    <property type="molecule type" value="Genomic_DNA"/>
</dbReference>
<dbReference type="InterPro" id="IPR013749">
    <property type="entry name" value="PM/HMP-P_kinase-1"/>
</dbReference>
<dbReference type="RefSeq" id="WP_036866733.1">
    <property type="nucleotide sequence ID" value="NZ_JRNQ01000025.1"/>
</dbReference>
<name>A0A096ACR6_9BACT</name>
<dbReference type="InterPro" id="IPR029056">
    <property type="entry name" value="Ribokinase-like"/>
</dbReference>
<dbReference type="InterPro" id="IPR020449">
    <property type="entry name" value="Tscrpt_reg_AraC-type_HTH"/>
</dbReference>
<proteinExistence type="predicted"/>
<evidence type="ECO:0000259" key="4">
    <source>
        <dbReference type="PROSITE" id="PS01124"/>
    </source>
</evidence>
<dbReference type="Proteomes" id="UP000029525">
    <property type="component" value="Unassembled WGS sequence"/>
</dbReference>
<dbReference type="Pfam" id="PF08543">
    <property type="entry name" value="Phos_pyr_kin"/>
    <property type="match status" value="1"/>
</dbReference>
<evidence type="ECO:0000256" key="1">
    <source>
        <dbReference type="ARBA" id="ARBA00023015"/>
    </source>
</evidence>
<dbReference type="GO" id="GO:0008972">
    <property type="term" value="F:phosphomethylpyrimidine kinase activity"/>
    <property type="evidence" value="ECO:0007669"/>
    <property type="project" value="TreeGrafter"/>
</dbReference>
<evidence type="ECO:0000256" key="2">
    <source>
        <dbReference type="ARBA" id="ARBA00023125"/>
    </source>
</evidence>
<dbReference type="SMART" id="SM00342">
    <property type="entry name" value="HTH_ARAC"/>
    <property type="match status" value="1"/>
</dbReference>
<accession>A0A096ACR6</accession>
<keyword evidence="3" id="KW-0804">Transcription</keyword>
<dbReference type="GO" id="GO:0003700">
    <property type="term" value="F:DNA-binding transcription factor activity"/>
    <property type="evidence" value="ECO:0007669"/>
    <property type="project" value="InterPro"/>
</dbReference>
<dbReference type="SUPFAM" id="SSF46689">
    <property type="entry name" value="Homeodomain-like"/>
    <property type="match status" value="1"/>
</dbReference>
<dbReference type="GO" id="GO:0005829">
    <property type="term" value="C:cytosol"/>
    <property type="evidence" value="ECO:0007669"/>
    <property type="project" value="TreeGrafter"/>
</dbReference>
<dbReference type="PANTHER" id="PTHR20858:SF17">
    <property type="entry name" value="HYDROXYMETHYLPYRIMIDINE_PHOSPHOMETHYLPYRIMIDINE KINASE THI20-RELATED"/>
    <property type="match status" value="1"/>
</dbReference>
<dbReference type="InterPro" id="IPR018060">
    <property type="entry name" value="HTH_AraC"/>
</dbReference>
<dbReference type="OrthoDB" id="9810880at2"/>
<keyword evidence="2" id="KW-0238">DNA-binding</keyword>
<evidence type="ECO:0000256" key="3">
    <source>
        <dbReference type="ARBA" id="ARBA00023163"/>
    </source>
</evidence>
<protein>
    <submittedName>
        <fullName evidence="5">Thiamine-phosphate pyrophosphorylase</fullName>
    </submittedName>
</protein>
<dbReference type="SUPFAM" id="SSF53613">
    <property type="entry name" value="Ribokinase-like"/>
    <property type="match status" value="1"/>
</dbReference>
<feature type="domain" description="HTH araC/xylS-type" evidence="4">
    <location>
        <begin position="214"/>
        <end position="312"/>
    </location>
</feature>
<dbReference type="GO" id="GO:0008902">
    <property type="term" value="F:hydroxymethylpyrimidine kinase activity"/>
    <property type="evidence" value="ECO:0007669"/>
    <property type="project" value="TreeGrafter"/>
</dbReference>
<evidence type="ECO:0000313" key="5">
    <source>
        <dbReference type="EMBL" id="KGF44888.1"/>
    </source>
</evidence>
<reference evidence="5 6" key="1">
    <citation type="submission" date="2014-07" db="EMBL/GenBank/DDBJ databases">
        <authorList>
            <person name="McCorrison J."/>
            <person name="Sanka R."/>
            <person name="Torralba M."/>
            <person name="Gillis M."/>
            <person name="Haft D.H."/>
            <person name="Methe B."/>
            <person name="Sutton G."/>
            <person name="Nelson K.E."/>
        </authorList>
    </citation>
    <scope>NUCLEOTIDE SEQUENCE [LARGE SCALE GENOMIC DNA]</scope>
    <source>
        <strain evidence="5 6">DNF00320</strain>
    </source>
</reference>
<gene>
    <name evidence="5" type="ORF">HMPREF0647_04980</name>
</gene>
<dbReference type="InterPro" id="IPR009057">
    <property type="entry name" value="Homeodomain-like_sf"/>
</dbReference>
<dbReference type="GO" id="GO:0009228">
    <property type="term" value="P:thiamine biosynthetic process"/>
    <property type="evidence" value="ECO:0007669"/>
    <property type="project" value="TreeGrafter"/>
</dbReference>
<dbReference type="Gene3D" id="1.10.10.60">
    <property type="entry name" value="Homeodomain-like"/>
    <property type="match status" value="1"/>
</dbReference>